<sequence>MKRKKEIYLVGSVLVEKQEERDRIERSSPWESESVLMKKCQIKRQDDNKSISDQ</sequence>
<organism evidence="1 2">
    <name type="scientific">Gossypium trilobum</name>
    <dbReference type="NCBI Taxonomy" id="34281"/>
    <lineage>
        <taxon>Eukaryota</taxon>
        <taxon>Viridiplantae</taxon>
        <taxon>Streptophyta</taxon>
        <taxon>Embryophyta</taxon>
        <taxon>Tracheophyta</taxon>
        <taxon>Spermatophyta</taxon>
        <taxon>Magnoliopsida</taxon>
        <taxon>eudicotyledons</taxon>
        <taxon>Gunneridae</taxon>
        <taxon>Pentapetalae</taxon>
        <taxon>rosids</taxon>
        <taxon>malvids</taxon>
        <taxon>Malvales</taxon>
        <taxon>Malvaceae</taxon>
        <taxon>Malvoideae</taxon>
        <taxon>Gossypium</taxon>
    </lineage>
</organism>
<accession>A0A7J9EXY9</accession>
<protein>
    <submittedName>
        <fullName evidence="1">Uncharacterized protein</fullName>
    </submittedName>
</protein>
<gene>
    <name evidence="1" type="ORF">Gotri_005855</name>
</gene>
<proteinExistence type="predicted"/>
<keyword evidence="2" id="KW-1185">Reference proteome</keyword>
<dbReference type="Proteomes" id="UP000593568">
    <property type="component" value="Unassembled WGS sequence"/>
</dbReference>
<feature type="non-terminal residue" evidence="1">
    <location>
        <position position="1"/>
    </location>
</feature>
<dbReference type="EMBL" id="JABEZW010000010">
    <property type="protein sequence ID" value="MBA0777906.1"/>
    <property type="molecule type" value="Genomic_DNA"/>
</dbReference>
<dbReference type="AlphaFoldDB" id="A0A7J9EXY9"/>
<evidence type="ECO:0000313" key="1">
    <source>
        <dbReference type="EMBL" id="MBA0777906.1"/>
    </source>
</evidence>
<name>A0A7J9EXY9_9ROSI</name>
<reference evidence="1 2" key="1">
    <citation type="journal article" date="2019" name="Genome Biol. Evol.">
        <title>Insights into the evolution of the New World diploid cottons (Gossypium, subgenus Houzingenia) based on genome sequencing.</title>
        <authorList>
            <person name="Grover C.E."/>
            <person name="Arick M.A. 2nd"/>
            <person name="Thrash A."/>
            <person name="Conover J.L."/>
            <person name="Sanders W.S."/>
            <person name="Peterson D.G."/>
            <person name="Frelichowski J.E."/>
            <person name="Scheffler J.A."/>
            <person name="Scheffler B.E."/>
            <person name="Wendel J.F."/>
        </authorList>
    </citation>
    <scope>NUCLEOTIDE SEQUENCE [LARGE SCALE GENOMIC DNA]</scope>
    <source>
        <strain evidence="1">8</strain>
        <tissue evidence="1">Leaf</tissue>
    </source>
</reference>
<evidence type="ECO:0000313" key="2">
    <source>
        <dbReference type="Proteomes" id="UP000593568"/>
    </source>
</evidence>
<comment type="caution">
    <text evidence="1">The sequence shown here is derived from an EMBL/GenBank/DDBJ whole genome shotgun (WGS) entry which is preliminary data.</text>
</comment>